<accession>A0A8S5TDU1</accession>
<proteinExistence type="predicted"/>
<evidence type="ECO:0000313" key="2">
    <source>
        <dbReference type="EMBL" id="DAF61203.1"/>
    </source>
</evidence>
<feature type="region of interest" description="Disordered" evidence="1">
    <location>
        <begin position="1"/>
        <end position="51"/>
    </location>
</feature>
<evidence type="ECO:0000256" key="1">
    <source>
        <dbReference type="SAM" id="MobiDB-lite"/>
    </source>
</evidence>
<sequence>MYLFGSREATEPTALSTIWEPSAAPTSRDAGRGKRRSPSWAGQSSRASPCVARDVAQVTCQ</sequence>
<protein>
    <submittedName>
        <fullName evidence="2">Uncharacterized protein</fullName>
    </submittedName>
</protein>
<name>A0A8S5TDU1_9CAUD</name>
<reference evidence="2" key="1">
    <citation type="journal article" date="2021" name="Proc. Natl. Acad. Sci. U.S.A.">
        <title>A Catalog of Tens of Thousands of Viruses from Human Metagenomes Reveals Hidden Associations with Chronic Diseases.</title>
        <authorList>
            <person name="Tisza M.J."/>
            <person name="Buck C.B."/>
        </authorList>
    </citation>
    <scope>NUCLEOTIDE SEQUENCE</scope>
    <source>
        <strain evidence="2">CtnLs3</strain>
    </source>
</reference>
<dbReference type="EMBL" id="BK032804">
    <property type="protein sequence ID" value="DAF61203.1"/>
    <property type="molecule type" value="Genomic_DNA"/>
</dbReference>
<organism evidence="2">
    <name type="scientific">Siphoviridae sp. ctnLs3</name>
    <dbReference type="NCBI Taxonomy" id="2827937"/>
    <lineage>
        <taxon>Viruses</taxon>
        <taxon>Duplodnaviria</taxon>
        <taxon>Heunggongvirae</taxon>
        <taxon>Uroviricota</taxon>
        <taxon>Caudoviricetes</taxon>
    </lineage>
</organism>